<feature type="transmembrane region" description="Helical" evidence="1">
    <location>
        <begin position="67"/>
        <end position="87"/>
    </location>
</feature>
<organism evidence="2 3">
    <name type="scientific">Murinocardiopsis flavida</name>
    <dbReference type="NCBI Taxonomy" id="645275"/>
    <lineage>
        <taxon>Bacteria</taxon>
        <taxon>Bacillati</taxon>
        <taxon>Actinomycetota</taxon>
        <taxon>Actinomycetes</taxon>
        <taxon>Streptosporangiales</taxon>
        <taxon>Nocardiopsidaceae</taxon>
        <taxon>Murinocardiopsis</taxon>
    </lineage>
</organism>
<accession>A0A2P8DGI9</accession>
<keyword evidence="3" id="KW-1185">Reference proteome</keyword>
<evidence type="ECO:0000313" key="2">
    <source>
        <dbReference type="EMBL" id="PSK96306.1"/>
    </source>
</evidence>
<sequence>MDQLPAPRRPGGPWPAADAAFVNSGASGIGCVLAGVGALLFLTACAAAGAIWPESVLTNGGAGGERIIATVIAVFFGAISLLVLLMLPAALRTHGLAVDGHGLWYVMRQGAELVPWAQVRAIGGSYTMSAKGVSTSLGQAAGKAIAEAALTDNGRQHFAVEVFLNDPAFVAGRRRNRLALLHAATEKEPPPAPGLPGARLRIVIRGIGDYRQMAAHLHQTAPHLWIGEYRR</sequence>
<dbReference type="Proteomes" id="UP000240542">
    <property type="component" value="Unassembled WGS sequence"/>
</dbReference>
<comment type="caution">
    <text evidence="2">The sequence shown here is derived from an EMBL/GenBank/DDBJ whole genome shotgun (WGS) entry which is preliminary data.</text>
</comment>
<feature type="transmembrane region" description="Helical" evidence="1">
    <location>
        <begin position="31"/>
        <end position="52"/>
    </location>
</feature>
<keyword evidence="1" id="KW-1133">Transmembrane helix</keyword>
<dbReference type="AlphaFoldDB" id="A0A2P8DGI9"/>
<dbReference type="OrthoDB" id="3436279at2"/>
<gene>
    <name evidence="2" type="ORF">CLV63_112190</name>
</gene>
<dbReference type="EMBL" id="PYGA01000012">
    <property type="protein sequence ID" value="PSK96306.1"/>
    <property type="molecule type" value="Genomic_DNA"/>
</dbReference>
<keyword evidence="1" id="KW-0812">Transmembrane</keyword>
<protein>
    <submittedName>
        <fullName evidence="2">Uncharacterized protein</fullName>
    </submittedName>
</protein>
<dbReference type="RefSeq" id="WP_106584258.1">
    <property type="nucleotide sequence ID" value="NZ_PYGA01000012.1"/>
</dbReference>
<evidence type="ECO:0000313" key="3">
    <source>
        <dbReference type="Proteomes" id="UP000240542"/>
    </source>
</evidence>
<reference evidence="2 3" key="1">
    <citation type="submission" date="2018-03" db="EMBL/GenBank/DDBJ databases">
        <title>Genomic Encyclopedia of Archaeal and Bacterial Type Strains, Phase II (KMG-II): from individual species to whole genera.</title>
        <authorList>
            <person name="Goeker M."/>
        </authorList>
    </citation>
    <scope>NUCLEOTIDE SEQUENCE [LARGE SCALE GENOMIC DNA]</scope>
    <source>
        <strain evidence="2 3">DSM 45312</strain>
    </source>
</reference>
<evidence type="ECO:0000256" key="1">
    <source>
        <dbReference type="SAM" id="Phobius"/>
    </source>
</evidence>
<keyword evidence="1" id="KW-0472">Membrane</keyword>
<proteinExistence type="predicted"/>
<name>A0A2P8DGI9_9ACTN</name>